<gene>
    <name evidence="9" type="ORF">MCYG_08667</name>
</gene>
<dbReference type="VEuPathDB" id="FungiDB:MCYG_08667"/>
<evidence type="ECO:0000256" key="1">
    <source>
        <dbReference type="ARBA" id="ARBA00004123"/>
    </source>
</evidence>
<dbReference type="Gene3D" id="2.130.10.10">
    <property type="entry name" value="YVTN repeat-like/Quinoprotein amine dehydrogenase"/>
    <property type="match status" value="3"/>
</dbReference>
<keyword evidence="10" id="KW-1185">Reference proteome</keyword>
<evidence type="ECO:0000259" key="7">
    <source>
        <dbReference type="Pfam" id="PF10433"/>
    </source>
</evidence>
<dbReference type="Proteomes" id="UP000002035">
    <property type="component" value="Unassembled WGS sequence"/>
</dbReference>
<comment type="similarity">
    <text evidence="2">Belongs to the DDB1 family.</text>
</comment>
<evidence type="ECO:0000259" key="6">
    <source>
        <dbReference type="Pfam" id="PF03178"/>
    </source>
</evidence>
<dbReference type="GO" id="GO:0005634">
    <property type="term" value="C:nucleus"/>
    <property type="evidence" value="ECO:0007669"/>
    <property type="project" value="UniProtKB-SubCell"/>
</dbReference>
<keyword evidence="5" id="KW-0539">Nucleus</keyword>
<keyword evidence="4" id="KW-0507">mRNA processing</keyword>
<evidence type="ECO:0000256" key="2">
    <source>
        <dbReference type="ARBA" id="ARBA00007453"/>
    </source>
</evidence>
<dbReference type="HOGENOM" id="CLU_002893_1_1_1"/>
<evidence type="ECO:0000256" key="5">
    <source>
        <dbReference type="ARBA" id="ARBA00023242"/>
    </source>
</evidence>
<dbReference type="GeneID" id="9224046"/>
<name>C5G145_ARTOC</name>
<evidence type="ECO:0000259" key="8">
    <source>
        <dbReference type="Pfam" id="PF23726"/>
    </source>
</evidence>
<dbReference type="AlphaFoldDB" id="C5G145"/>
<dbReference type="InterPro" id="IPR018846">
    <property type="entry name" value="Beta-prop_RSE1/DDB1/CPSF1_1st"/>
</dbReference>
<dbReference type="RefSeq" id="XP_002842836.1">
    <property type="nucleotide sequence ID" value="XM_002842790.1"/>
</dbReference>
<dbReference type="InterPro" id="IPR011047">
    <property type="entry name" value="Quinoprotein_ADH-like_sf"/>
</dbReference>
<dbReference type="STRING" id="554155.C5G145"/>
<feature type="domain" description="RSE1/DDB1/CPSF1 C-terminal" evidence="6">
    <location>
        <begin position="783"/>
        <end position="1108"/>
    </location>
</feature>
<evidence type="ECO:0000256" key="4">
    <source>
        <dbReference type="ARBA" id="ARBA00022664"/>
    </source>
</evidence>
<dbReference type="InterPro" id="IPR050358">
    <property type="entry name" value="RSE1/DDB1/CFT1"/>
</dbReference>
<dbReference type="OMA" id="HQDFLMR"/>
<dbReference type="FunFam" id="2.130.10.10:FF:000592">
    <property type="entry name" value="UV-damaged DNA binding protein"/>
    <property type="match status" value="1"/>
</dbReference>
<dbReference type="EMBL" id="DS995709">
    <property type="protein sequence ID" value="EEQ35848.1"/>
    <property type="molecule type" value="Genomic_DNA"/>
</dbReference>
<dbReference type="Pfam" id="PF23726">
    <property type="entry name" value="Beta-prop_RSE1_2nd"/>
    <property type="match status" value="1"/>
</dbReference>
<dbReference type="SUPFAM" id="SSF50998">
    <property type="entry name" value="Quinoprotein alcohol dehydrogenase-like"/>
    <property type="match status" value="1"/>
</dbReference>
<dbReference type="InterPro" id="IPR015943">
    <property type="entry name" value="WD40/YVTN_repeat-like_dom_sf"/>
</dbReference>
<evidence type="ECO:0000313" key="10">
    <source>
        <dbReference type="Proteomes" id="UP000002035"/>
    </source>
</evidence>
<evidence type="ECO:0000256" key="3">
    <source>
        <dbReference type="ARBA" id="ARBA00014577"/>
    </source>
</evidence>
<dbReference type="PANTHER" id="PTHR10644">
    <property type="entry name" value="DNA REPAIR/RNA PROCESSING CPSF FAMILY"/>
    <property type="match status" value="1"/>
</dbReference>
<dbReference type="GO" id="GO:0006397">
    <property type="term" value="P:mRNA processing"/>
    <property type="evidence" value="ECO:0007669"/>
    <property type="project" value="UniProtKB-KW"/>
</dbReference>
<feature type="domain" description="RSE1/DDB1/CPSF1 second beta-propeller" evidence="8">
    <location>
        <begin position="427"/>
        <end position="734"/>
    </location>
</feature>
<proteinExistence type="inferred from homology"/>
<dbReference type="Pfam" id="PF03178">
    <property type="entry name" value="CPSF_A"/>
    <property type="match status" value="1"/>
</dbReference>
<dbReference type="OrthoDB" id="433457at2759"/>
<dbReference type="eggNOG" id="KOG1897">
    <property type="taxonomic scope" value="Eukaryota"/>
</dbReference>
<feature type="domain" description="RSE1/DDB1/CPSF1 first beta-propeller" evidence="7">
    <location>
        <begin position="12"/>
        <end position="372"/>
    </location>
</feature>
<dbReference type="GO" id="GO:0003676">
    <property type="term" value="F:nucleic acid binding"/>
    <property type="evidence" value="ECO:0007669"/>
    <property type="project" value="InterPro"/>
</dbReference>
<comment type="subcellular location">
    <subcellularLocation>
        <location evidence="1">Nucleus</location>
    </subcellularLocation>
</comment>
<protein>
    <recommendedName>
        <fullName evidence="3">DNA damage-binding protein 1</fullName>
    </recommendedName>
</protein>
<dbReference type="InterPro" id="IPR058543">
    <property type="entry name" value="Beta-prop_RSE1/DDB1/CPSF1_2nd"/>
</dbReference>
<sequence>MAYVVPIHGASSIRHAIKARFIKPDEDCLIVAKANRLELYTQSADGLVLQHSSTVYGRITALQKLPRPDPALTDVLFVGTDQYAYFSLTWDAVHNQLRTERKYIDLADGSLREAHSDDRCLLDPSGSFLTLEVYEGVVSVVPLVSADTHNKRSRSAAAHVTPSATLEQLGEPLQVRIEELMVRSSAFLDQEASHAPRLALLYEDSQGKARLKLRDLKYTHAALSGDGGSAAELKDVTTLSGELDLGASLLIPIPRPLGGLLILGESTITYVDVSQNEIISRPLAESTVFVAWVQVDGQRWLLADDYGRLFFLMLVLDPDNAVEAWKVDLLGQTSRASVLVYLDGGLVFVGSHQGDSQVIQIREGGFDLVQTIANIAPILDFTVMDLGDRSGEAREFSSGQTRIVTGSGAFGDGSLRSVRSGVGIEDLGVLASMEHITDLWGLRAACPEPFSDTLLVSFVNESRVFHFSPEGDVEEKEEGFLGLVFSQSTLLAANLPGNRIIQVTENMAKIIDLDSSMTTWQSSHEDSAITSASANDDYLVLVFGGIRLICVSLSSYEEVGSKDFEADNQVSGMTIPASPAQACIVCLPQSAEIVILDLPDLKVQNKQTLGEPGEAIPRSVIVAEILYDQSPTLFVSMADGTVFSFSFSLEAFTISNSSKITLGSEQPLFKKLPRGNGQYNVFATCDHPSLIYASEGRIVYSAVDSDSASRICNLNTQAYPGSIALSNQRELKIAIVDEERTTQIHTLPMHASVRRLAYSPVEKAFGLGTVTRTISNGVEKVSSSFVLADEILFRPLSTHELRSDELVESVIRSQIPDGEDEVGNTVFRDLFFVGTAFLDDVGDDNVRGRILAFEVNRSRELALLVDKPVLGACRTLAVMDNDKLVAGLVKSVSIFRIVRDSFGNIELLKQTAYRTSTAPIDVSVTENTIAVADVMKSVSLVQYTPAEEGALEPKFEEIARHYQTLWSTAVGHIEENVYLLAEAEGNLVVLQRNTTGVTESDRKRLQPTSEMRLGEMVNRIHPITVQAPAKAAVSARALLATVDGSIYLFGLINPTYIDLLLRLQAIMASVTVSPGEIPFTKYRAFRTTVRQSDEPFRFVDGELIERFLGCAPSTQEEIASRLDDQNITVASLKEMIDELRRMH</sequence>
<dbReference type="Pfam" id="PF10433">
    <property type="entry name" value="Beta-prop_RSE1_1st"/>
    <property type="match status" value="1"/>
</dbReference>
<reference evidence="10" key="1">
    <citation type="journal article" date="2012" name="MBio">
        <title>Comparative genome analysis of Trichophyton rubrum and related dermatophytes reveals candidate genes involved in infection.</title>
        <authorList>
            <person name="Martinez D.A."/>
            <person name="Oliver B.G."/>
            <person name="Graeser Y."/>
            <person name="Goldberg J.M."/>
            <person name="Li W."/>
            <person name="Martinez-Rossi N.M."/>
            <person name="Monod M."/>
            <person name="Shelest E."/>
            <person name="Barton R.C."/>
            <person name="Birch E."/>
            <person name="Brakhage A.A."/>
            <person name="Chen Z."/>
            <person name="Gurr S.J."/>
            <person name="Heiman D."/>
            <person name="Heitman J."/>
            <person name="Kosti I."/>
            <person name="Rossi A."/>
            <person name="Saif S."/>
            <person name="Samalova M."/>
            <person name="Saunders C.W."/>
            <person name="Shea T."/>
            <person name="Summerbell R.C."/>
            <person name="Xu J."/>
            <person name="Young S."/>
            <person name="Zeng Q."/>
            <person name="Birren B.W."/>
            <person name="Cuomo C.A."/>
            <person name="White T.C."/>
        </authorList>
    </citation>
    <scope>NUCLEOTIDE SEQUENCE [LARGE SCALE GENOMIC DNA]</scope>
    <source>
        <strain evidence="10">ATCC MYA-4605 / CBS 113480</strain>
    </source>
</reference>
<dbReference type="Gene3D" id="1.10.150.910">
    <property type="match status" value="1"/>
</dbReference>
<organism evidence="9 10">
    <name type="scientific">Arthroderma otae (strain ATCC MYA-4605 / CBS 113480)</name>
    <name type="common">Microsporum canis</name>
    <dbReference type="NCBI Taxonomy" id="554155"/>
    <lineage>
        <taxon>Eukaryota</taxon>
        <taxon>Fungi</taxon>
        <taxon>Dikarya</taxon>
        <taxon>Ascomycota</taxon>
        <taxon>Pezizomycotina</taxon>
        <taxon>Eurotiomycetes</taxon>
        <taxon>Eurotiomycetidae</taxon>
        <taxon>Onygenales</taxon>
        <taxon>Arthrodermataceae</taxon>
        <taxon>Microsporum</taxon>
    </lineage>
</organism>
<dbReference type="InterPro" id="IPR004871">
    <property type="entry name" value="RSE1/DDB1/CPSF1_C"/>
</dbReference>
<evidence type="ECO:0000313" key="9">
    <source>
        <dbReference type="EMBL" id="EEQ35848.1"/>
    </source>
</evidence>
<accession>C5G145</accession>